<gene>
    <name evidence="1" type="ORF">ESCAB7627_3862</name>
</gene>
<evidence type="ECO:0000313" key="1">
    <source>
        <dbReference type="EMBL" id="EDS90591.1"/>
    </source>
</evidence>
<organism evidence="1 2">
    <name type="scientific">Escherichia albertii (strain TW07627)</name>
    <dbReference type="NCBI Taxonomy" id="502347"/>
    <lineage>
        <taxon>Bacteria</taxon>
        <taxon>Pseudomonadati</taxon>
        <taxon>Pseudomonadota</taxon>
        <taxon>Gammaproteobacteria</taxon>
        <taxon>Enterobacterales</taxon>
        <taxon>Enterobacteriaceae</taxon>
        <taxon>Escherichia</taxon>
    </lineage>
</organism>
<reference evidence="1 2" key="1">
    <citation type="submission" date="2008-02" db="EMBL/GenBank/DDBJ databases">
        <title>Annotation of Escherichia albertii TW07627.</title>
        <authorList>
            <person name="Sutton G."/>
            <person name="Whittam T.S."/>
            <person name="Sebastian Y."/>
        </authorList>
    </citation>
    <scope>NUCLEOTIDE SEQUENCE [LARGE SCALE GENOMIC DNA]</scope>
    <source>
        <strain evidence="1 2">TW07627</strain>
    </source>
</reference>
<name>A0ABC9NK43_ESCAT</name>
<accession>A0ABC9NK43</accession>
<proteinExistence type="predicted"/>
<sequence>MNPLIHPNHYLIKPRLKPRQQRVLHQLRIKLVAANQTLQTSTQCG</sequence>
<protein>
    <recommendedName>
        <fullName evidence="3">Transposase</fullName>
    </recommendedName>
</protein>
<dbReference type="EMBL" id="ABKX01000011">
    <property type="protein sequence ID" value="EDS90591.1"/>
    <property type="molecule type" value="Genomic_DNA"/>
</dbReference>
<dbReference type="AlphaFoldDB" id="A0ABC9NK43"/>
<evidence type="ECO:0008006" key="3">
    <source>
        <dbReference type="Google" id="ProtNLM"/>
    </source>
</evidence>
<evidence type="ECO:0000313" key="2">
    <source>
        <dbReference type="Proteomes" id="UP000003042"/>
    </source>
</evidence>
<comment type="caution">
    <text evidence="1">The sequence shown here is derived from an EMBL/GenBank/DDBJ whole genome shotgun (WGS) entry which is preliminary data.</text>
</comment>
<dbReference type="Proteomes" id="UP000003042">
    <property type="component" value="Unassembled WGS sequence"/>
</dbReference>